<proteinExistence type="predicted"/>
<accession>A0A1Y5YTR7</accession>
<dbReference type="AlphaFoldDB" id="A0A1Y5YTR7"/>
<evidence type="ECO:0008006" key="3">
    <source>
        <dbReference type="Google" id="ProtNLM"/>
    </source>
</evidence>
<protein>
    <recommendedName>
        <fullName evidence="3">DUF3168 domain-containing protein</fullName>
    </recommendedName>
</protein>
<evidence type="ECO:0000313" key="2">
    <source>
        <dbReference type="Proteomes" id="UP000194439"/>
    </source>
</evidence>
<reference evidence="2" key="1">
    <citation type="submission" date="2017-04" db="EMBL/GenBank/DDBJ databases">
        <authorList>
            <person name="Criscuolo A."/>
        </authorList>
    </citation>
    <scope>NUCLEOTIDE SEQUENCE [LARGE SCALE GENOMIC DNA]</scope>
</reference>
<evidence type="ECO:0000313" key="1">
    <source>
        <dbReference type="EMBL" id="SMD66233.1"/>
    </source>
</evidence>
<gene>
    <name evidence="1" type="ORF">BACERE00185_00112</name>
</gene>
<dbReference type="EMBL" id="FWZD01000018">
    <property type="protein sequence ID" value="SMD66233.1"/>
    <property type="molecule type" value="Genomic_DNA"/>
</dbReference>
<sequence>MSSYVNPVPHVRRLIEQHGMKCYGNKFPDDAEYPCVCIRLAGGNGYTRLQLIARSENDDIEAMNLAIQAMNTMERFISDVQGLQGVWCERTSNPVPFTDKEANKEEAWCYMNLEHLGS</sequence>
<organism evidence="1 2">
    <name type="scientific">Bacillus mobilis</name>
    <dbReference type="NCBI Taxonomy" id="2026190"/>
    <lineage>
        <taxon>Bacteria</taxon>
        <taxon>Bacillati</taxon>
        <taxon>Bacillota</taxon>
        <taxon>Bacilli</taxon>
        <taxon>Bacillales</taxon>
        <taxon>Bacillaceae</taxon>
        <taxon>Bacillus</taxon>
        <taxon>Bacillus cereus group</taxon>
    </lineage>
</organism>
<name>A0A1Y5YTR7_9BACI</name>
<dbReference type="Proteomes" id="UP000194439">
    <property type="component" value="Unassembled WGS sequence"/>
</dbReference>
<dbReference type="RefSeq" id="WP_088027217.1">
    <property type="nucleotide sequence ID" value="NZ_FWZD01000018.1"/>
</dbReference>